<reference evidence="2 3" key="1">
    <citation type="submission" date="2015-03" db="EMBL/GenBank/DDBJ databases">
        <title>Genome assembly of Sandaracinus amylolyticus DSM 53668.</title>
        <authorList>
            <person name="Sharma G."/>
            <person name="Subramanian S."/>
        </authorList>
    </citation>
    <scope>NUCLEOTIDE SEQUENCE [LARGE SCALE GENOMIC DNA]</scope>
    <source>
        <strain evidence="2 3">DSM 53668</strain>
    </source>
</reference>
<dbReference type="KEGG" id="samy:DB32_001154"/>
<evidence type="ECO:0000313" key="3">
    <source>
        <dbReference type="Proteomes" id="UP000034883"/>
    </source>
</evidence>
<gene>
    <name evidence="2" type="ORF">DB32_001154</name>
</gene>
<protein>
    <recommendedName>
        <fullName evidence="1">Copper-binding protein MbnP-like domain-containing protein</fullName>
    </recommendedName>
</protein>
<sequence>MLRLFASLILTLSLASCDGEEARRPVTIDLEGRVGDRAFECGGAYEGIGTTSSTFTALDFRFYVHDVRVVLEGGEEVPVQLEDDGVWQTVSSEGGGIALIDFEDGDGCEGGNAPTNTQLVGTIPDRDGAITGVRFRLGVPEARNHLDSATAPSPMNLSSMYWGWQGGYKYVRIEGASTGQSSWLLHLGATGCSGDARMGTRTCTARNEGSIALDAFDPARDVIVADLASMLATSDVDADAGGAPGCMSDADDPECAVLFDALGVTGDAQSLFRVEARNE</sequence>
<dbReference type="NCBIfam" id="TIGR04052">
    <property type="entry name" value="MbnP_like_WxW"/>
    <property type="match status" value="1"/>
</dbReference>
<evidence type="ECO:0000313" key="2">
    <source>
        <dbReference type="EMBL" id="AKF04005.1"/>
    </source>
</evidence>
<dbReference type="PROSITE" id="PS51257">
    <property type="entry name" value="PROKAR_LIPOPROTEIN"/>
    <property type="match status" value="1"/>
</dbReference>
<organism evidence="2 3">
    <name type="scientific">Sandaracinus amylolyticus</name>
    <dbReference type="NCBI Taxonomy" id="927083"/>
    <lineage>
        <taxon>Bacteria</taxon>
        <taxon>Pseudomonadati</taxon>
        <taxon>Myxococcota</taxon>
        <taxon>Polyangia</taxon>
        <taxon>Polyangiales</taxon>
        <taxon>Sandaracinaceae</taxon>
        <taxon>Sandaracinus</taxon>
    </lineage>
</organism>
<dbReference type="InterPro" id="IPR046863">
    <property type="entry name" value="MbnP-like_dom"/>
</dbReference>
<dbReference type="RefSeq" id="WP_053231404.1">
    <property type="nucleotide sequence ID" value="NZ_CP011125.1"/>
</dbReference>
<dbReference type="InterPro" id="IPR023977">
    <property type="entry name" value="MbnP-like"/>
</dbReference>
<name>A0A0F6W022_9BACT</name>
<dbReference type="AlphaFoldDB" id="A0A0F6W022"/>
<dbReference type="Proteomes" id="UP000034883">
    <property type="component" value="Chromosome"/>
</dbReference>
<feature type="domain" description="Copper-binding protein MbnP-like" evidence="1">
    <location>
        <begin position="24"/>
        <end position="248"/>
    </location>
</feature>
<keyword evidence="3" id="KW-1185">Reference proteome</keyword>
<evidence type="ECO:0000259" key="1">
    <source>
        <dbReference type="Pfam" id="PF20243"/>
    </source>
</evidence>
<proteinExistence type="predicted"/>
<dbReference type="Pfam" id="PF20243">
    <property type="entry name" value="MbnP"/>
    <property type="match status" value="1"/>
</dbReference>
<dbReference type="STRING" id="927083.DB32_001154"/>
<accession>A0A0F6W022</accession>
<dbReference type="EMBL" id="CP011125">
    <property type="protein sequence ID" value="AKF04005.1"/>
    <property type="molecule type" value="Genomic_DNA"/>
</dbReference>